<dbReference type="AlphaFoldDB" id="A0A084Y657"/>
<dbReference type="RefSeq" id="WP_034920772.1">
    <property type="nucleotide sequence ID" value="NZ_JDSS02000002.1"/>
</dbReference>
<evidence type="ECO:0000313" key="3">
    <source>
        <dbReference type="Proteomes" id="UP000019812"/>
    </source>
</evidence>
<organism evidence="2 3">
    <name type="scientific">Candidatus Accumulibacter vicinus</name>
    <dbReference type="NCBI Taxonomy" id="2954382"/>
    <lineage>
        <taxon>Bacteria</taxon>
        <taxon>Pseudomonadati</taxon>
        <taxon>Pseudomonadota</taxon>
        <taxon>Betaproteobacteria</taxon>
        <taxon>Candidatus Accumulibacter</taxon>
    </lineage>
</organism>
<accession>A0A084Y657</accession>
<evidence type="ECO:0000313" key="2">
    <source>
        <dbReference type="EMBL" id="KFB70201.1"/>
    </source>
</evidence>
<dbReference type="Pfam" id="PF20012">
    <property type="entry name" value="GAP1-N1"/>
    <property type="match status" value="1"/>
</dbReference>
<dbReference type="STRING" id="1457154.CAPSK01_000036"/>
<sequence length="829" mass="89714">MRVEQAIYGEIPGRGHGLRTSSPNALIAAAIASKLDLPDSVPPGVQAWSPFVRGFPIDGHYVLARTFLDSSASRGGMVLTHALIVSLDDMCEVGSLAALFGWLAPSVTDCPGSVATLELDTAGSSHAPAADLIGTANALTTQGLVPVVRLGVERFEHLVDSLWRNLWPALRRTFAFRLSFGPNDVVDQPTPVLVCTPEQLQARWTKHRIVKPDDQTPESESAGILCGQRDVQPILALADDLGLEVRTLKELIRLERLHTLLSGGESFDDLLAAIRLADSLSNQPTHAANAKDKLIGRFTALIPGAGCKQLLPMRNLALSGFANTRSLWLAVELLVSDLGFSPADDSDLMEMVAASVNEDLALPPWRAAVTAGLLSAARRDRPDVSQAIWRWAERSHVAFTAAVGTLPAEPAVEQRLAGEVPRKLHVTTPATLLSPLLKKRWLIAYGAVLASTLPPLDAIGQQLKVDKDPEHSAGLRSALRYASPAQTLECALAHKDLRLVGLCADLAAAHPEILSNIRCDDITEQKVWGAAIGKDSSLWNAPSNAIAVRDTVVAQLAGRLPVDAGLLEALAQTPLADLSATSERAGLWSLLPASQRDHYLQATATGWLELAAKGTVVTPPEVPLERAIIASSNLQSVLERSSVTVDARLAIVSALPSFIEEVFITWLNNLLRSVRNLSHTDSERLGTLVASRRWDRAAKYLSDRLADHRADLMPGLRLCADLLNFHTRWMLGISKPTVADKWDAFEKEACQLYPSGPDSLELWSRAGGNNSDLPGRSQNGATRWHTALHSIRYGARPTTRELLAVMCQDFPGNEKLRLYTSDTDIVGRR</sequence>
<comment type="caution">
    <text evidence="2">The sequence shown here is derived from an EMBL/GenBank/DDBJ whole genome shotgun (WGS) entry which is preliminary data.</text>
</comment>
<evidence type="ECO:0000259" key="1">
    <source>
        <dbReference type="Pfam" id="PF19955"/>
    </source>
</evidence>
<dbReference type="Pfam" id="PF19955">
    <property type="entry name" value="EAD1"/>
    <property type="match status" value="1"/>
</dbReference>
<gene>
    <name evidence="2" type="ORF">CAPSK01_000036</name>
</gene>
<feature type="domain" description="Effector-associated" evidence="1">
    <location>
        <begin position="742"/>
        <end position="818"/>
    </location>
</feature>
<proteinExistence type="predicted"/>
<name>A0A084Y657_9PROT</name>
<dbReference type="InterPro" id="IPR045430">
    <property type="entry name" value="EAD1"/>
</dbReference>
<reference evidence="2 3" key="1">
    <citation type="submission" date="2014-07" db="EMBL/GenBank/DDBJ databases">
        <title>Expanding our view of genomic diversity in Candidatus Accumulibacter clades.</title>
        <authorList>
            <person name="Skennerton C.T."/>
            <person name="Barr J.J."/>
            <person name="Slater F.R."/>
            <person name="Bond P.L."/>
            <person name="Tyson G.W."/>
        </authorList>
    </citation>
    <scope>NUCLEOTIDE SEQUENCE [LARGE SCALE GENOMIC DNA]</scope>
    <source>
        <strain evidence="3">SK-01</strain>
    </source>
</reference>
<dbReference type="EMBL" id="JDSS02000002">
    <property type="protein sequence ID" value="KFB70201.1"/>
    <property type="molecule type" value="Genomic_DNA"/>
</dbReference>
<dbReference type="Proteomes" id="UP000019812">
    <property type="component" value="Unassembled WGS sequence"/>
</dbReference>
<protein>
    <recommendedName>
        <fullName evidence="1">Effector-associated domain-containing protein</fullName>
    </recommendedName>
</protein>